<dbReference type="PROSITE" id="PS00216">
    <property type="entry name" value="SUGAR_TRANSPORT_1"/>
    <property type="match status" value="1"/>
</dbReference>
<dbReference type="PROSITE" id="PS50850">
    <property type="entry name" value="MFS"/>
    <property type="match status" value="1"/>
</dbReference>
<evidence type="ECO:0000313" key="9">
    <source>
        <dbReference type="Proteomes" id="UP000235220"/>
    </source>
</evidence>
<dbReference type="InterPro" id="IPR005828">
    <property type="entry name" value="MFS_sugar_transport-like"/>
</dbReference>
<dbReference type="GO" id="GO:0016020">
    <property type="term" value="C:membrane"/>
    <property type="evidence" value="ECO:0000318"/>
    <property type="project" value="GO_Central"/>
</dbReference>
<dbReference type="GO" id="GO:0055085">
    <property type="term" value="P:transmembrane transport"/>
    <property type="evidence" value="ECO:0000318"/>
    <property type="project" value="GO_Central"/>
</dbReference>
<proteinExistence type="inferred from homology"/>
<evidence type="ECO:0000256" key="6">
    <source>
        <dbReference type="ARBA" id="ARBA00022989"/>
    </source>
</evidence>
<protein>
    <submittedName>
        <fullName evidence="10">Sugar transporter ERD6-like 6 isoform X1</fullName>
    </submittedName>
</protein>
<dbReference type="FunFam" id="1.20.1250.20:FF:000043">
    <property type="entry name" value="sugar transporter ERD6-like 6"/>
    <property type="match status" value="1"/>
</dbReference>
<dbReference type="InterPro" id="IPR044775">
    <property type="entry name" value="MFS_ERD6/Tret1-like"/>
</dbReference>
<dbReference type="KEGG" id="jre:109015099"/>
<accession>A0A2I4HAH6</accession>
<evidence type="ECO:0000256" key="4">
    <source>
        <dbReference type="ARBA" id="ARBA00022597"/>
    </source>
</evidence>
<reference evidence="10" key="1">
    <citation type="submission" date="2025-08" db="UniProtKB">
        <authorList>
            <consortium name="RefSeq"/>
        </authorList>
    </citation>
    <scope>IDENTIFICATION</scope>
    <source>
        <tissue evidence="10">Leaves</tissue>
    </source>
</reference>
<name>A0A2I4HAH6_JUGRE</name>
<evidence type="ECO:0000256" key="5">
    <source>
        <dbReference type="ARBA" id="ARBA00022692"/>
    </source>
</evidence>
<dbReference type="GO" id="GO:0051119">
    <property type="term" value="F:sugar transmembrane transporter activity"/>
    <property type="evidence" value="ECO:0007669"/>
    <property type="project" value="InterPro"/>
</dbReference>
<keyword evidence="3 8" id="KW-0813">Transport</keyword>
<dbReference type="InterPro" id="IPR005829">
    <property type="entry name" value="Sugar_transporter_CS"/>
</dbReference>
<dbReference type="PRINTS" id="PR00171">
    <property type="entry name" value="SUGRTRNSPORT"/>
</dbReference>
<dbReference type="InterPro" id="IPR036259">
    <property type="entry name" value="MFS_trans_sf"/>
</dbReference>
<evidence type="ECO:0000256" key="3">
    <source>
        <dbReference type="ARBA" id="ARBA00022448"/>
    </source>
</evidence>
<dbReference type="InterPro" id="IPR050549">
    <property type="entry name" value="MFS_Trehalose_Transporter"/>
</dbReference>
<evidence type="ECO:0000256" key="1">
    <source>
        <dbReference type="ARBA" id="ARBA00004141"/>
    </source>
</evidence>
<dbReference type="STRING" id="51240.A0A2I4HAH6"/>
<dbReference type="SUPFAM" id="SSF103473">
    <property type="entry name" value="MFS general substrate transporter"/>
    <property type="match status" value="1"/>
</dbReference>
<evidence type="ECO:0000313" key="10">
    <source>
        <dbReference type="RefSeq" id="XP_018853127.1"/>
    </source>
</evidence>
<keyword evidence="4" id="KW-0762">Sugar transport</keyword>
<dbReference type="GO" id="GO:0022857">
    <property type="term" value="F:transmembrane transporter activity"/>
    <property type="evidence" value="ECO:0000318"/>
    <property type="project" value="GO_Central"/>
</dbReference>
<dbReference type="Gene3D" id="1.20.1250.20">
    <property type="entry name" value="MFS general substrate transporter like domains"/>
    <property type="match status" value="1"/>
</dbReference>
<dbReference type="PROSITE" id="PS00217">
    <property type="entry name" value="SUGAR_TRANSPORT_2"/>
    <property type="match status" value="1"/>
</dbReference>
<evidence type="ECO:0000256" key="8">
    <source>
        <dbReference type="RuleBase" id="RU003346"/>
    </source>
</evidence>
<dbReference type="AlphaFoldDB" id="A0A2I4HAH6"/>
<gene>
    <name evidence="10" type="primary">LOC109015099</name>
</gene>
<organism evidence="9 10">
    <name type="scientific">Juglans regia</name>
    <name type="common">English walnut</name>
    <dbReference type="NCBI Taxonomy" id="51240"/>
    <lineage>
        <taxon>Eukaryota</taxon>
        <taxon>Viridiplantae</taxon>
        <taxon>Streptophyta</taxon>
        <taxon>Embryophyta</taxon>
        <taxon>Tracheophyta</taxon>
        <taxon>Spermatophyta</taxon>
        <taxon>Magnoliopsida</taxon>
        <taxon>eudicotyledons</taxon>
        <taxon>Gunneridae</taxon>
        <taxon>Pentapetalae</taxon>
        <taxon>rosids</taxon>
        <taxon>fabids</taxon>
        <taxon>Fagales</taxon>
        <taxon>Juglandaceae</taxon>
        <taxon>Juglans</taxon>
    </lineage>
</organism>
<keyword evidence="7" id="KW-0472">Membrane</keyword>
<keyword evidence="6" id="KW-1133">Transmembrane helix</keyword>
<dbReference type="CDD" id="cd17358">
    <property type="entry name" value="MFS_GLUT6_8_Class3_like"/>
    <property type="match status" value="1"/>
</dbReference>
<dbReference type="NCBIfam" id="TIGR00879">
    <property type="entry name" value="SP"/>
    <property type="match status" value="1"/>
</dbReference>
<comment type="similarity">
    <text evidence="2 8">Belongs to the major facilitator superfamily. Sugar transporter (TC 2.A.1.1) family.</text>
</comment>
<dbReference type="OrthoDB" id="6612291at2759"/>
<sequence length="486" mass="52738">MSFREESEPEDLKKPFLQTGSWYRMGSRQSSIMGSSSQIIRDGSISVMLCVLIVALGPIQFGFTCGYSSPTQDEIIEDLGLSVSEFSIFGSLSNVGAMVGAIASGQIAEYIGRKGSLMIAAIPNIIGWLAISFARDASFLYMGRLLEGFGVGIISYTVPVYIAEIAPQNMRGTLGSVNQLSVTIGLMLAYLFGLFVNWRVLAILGILPCTILIPGLFFVPESPRWLAKMGMTEDFETSLQVLRGFDTDISVEVNEIKRSVASAGKRATVRFADLKRKRYWFPLTIGIGLLVLQQLSGINGVLFYSSNIFEKAGISASNVATFGVGVIQVTATGVTTWLADRAGRRLLLIVSSSGMTLSLLVVAIAFYLEDIVSEDSKFYSMFAILSLIGLVAFVISFSLGLGPIPWLIMSEILPVNIKGLAGSIATTANWLTSFVITMTANLLLSWNSGATFTIYTMVAAFTVIFVSLWVPETKGRALEEIQQSFR</sequence>
<dbReference type="PANTHER" id="PTHR48021:SF1">
    <property type="entry name" value="GH07001P-RELATED"/>
    <property type="match status" value="1"/>
</dbReference>
<dbReference type="RefSeq" id="XP_018853127.1">
    <property type="nucleotide sequence ID" value="XM_018997582.2"/>
</dbReference>
<evidence type="ECO:0000256" key="7">
    <source>
        <dbReference type="ARBA" id="ARBA00023136"/>
    </source>
</evidence>
<dbReference type="PANTHER" id="PTHR48021">
    <property type="match status" value="1"/>
</dbReference>
<dbReference type="InterPro" id="IPR003663">
    <property type="entry name" value="Sugar/inositol_transpt"/>
</dbReference>
<dbReference type="Gramene" id="Jr07_04200_p1">
    <property type="protein sequence ID" value="cds.Jr07_04200_p1"/>
    <property type="gene ID" value="Jr07_04200"/>
</dbReference>
<comment type="subcellular location">
    <subcellularLocation>
        <location evidence="1">Membrane</location>
        <topology evidence="1">Multi-pass membrane protein</topology>
    </subcellularLocation>
</comment>
<dbReference type="GeneID" id="109015099"/>
<dbReference type="InterPro" id="IPR020846">
    <property type="entry name" value="MFS_dom"/>
</dbReference>
<dbReference type="Pfam" id="PF00083">
    <property type="entry name" value="Sugar_tr"/>
    <property type="match status" value="1"/>
</dbReference>
<keyword evidence="5" id="KW-0812">Transmembrane</keyword>
<keyword evidence="9" id="KW-1185">Reference proteome</keyword>
<evidence type="ECO:0000256" key="2">
    <source>
        <dbReference type="ARBA" id="ARBA00010992"/>
    </source>
</evidence>
<dbReference type="Proteomes" id="UP000235220">
    <property type="component" value="Chromosome 7"/>
</dbReference>